<evidence type="ECO:0000313" key="2">
    <source>
        <dbReference type="Proteomes" id="UP001059380"/>
    </source>
</evidence>
<evidence type="ECO:0000313" key="1">
    <source>
        <dbReference type="EMBL" id="UWZ84920.1"/>
    </source>
</evidence>
<accession>A0A9J7BQF5</accession>
<protein>
    <submittedName>
        <fullName evidence="1">Ig domain-containing protein</fullName>
    </submittedName>
</protein>
<name>A0A9J7BQF5_9BACT</name>
<dbReference type="Gene3D" id="2.60.40.10">
    <property type="entry name" value="Immunoglobulins"/>
    <property type="match status" value="7"/>
</dbReference>
<dbReference type="Proteomes" id="UP001059380">
    <property type="component" value="Chromosome"/>
</dbReference>
<dbReference type="RefSeq" id="WP_260794426.1">
    <property type="nucleotide sequence ID" value="NZ_CP093313.1"/>
</dbReference>
<keyword evidence="2" id="KW-1185">Reference proteome</keyword>
<dbReference type="SUPFAM" id="SSF101908">
    <property type="entry name" value="Putative isomerase YbhE"/>
    <property type="match status" value="1"/>
</dbReference>
<organism evidence="1 2">
    <name type="scientific">Occallatibacter riparius</name>
    <dbReference type="NCBI Taxonomy" id="1002689"/>
    <lineage>
        <taxon>Bacteria</taxon>
        <taxon>Pseudomonadati</taxon>
        <taxon>Acidobacteriota</taxon>
        <taxon>Terriglobia</taxon>
        <taxon>Terriglobales</taxon>
        <taxon>Acidobacteriaceae</taxon>
        <taxon>Occallatibacter</taxon>
    </lineage>
</organism>
<dbReference type="InterPro" id="IPR013783">
    <property type="entry name" value="Ig-like_fold"/>
</dbReference>
<proteinExistence type="predicted"/>
<dbReference type="Pfam" id="PF05345">
    <property type="entry name" value="He_PIG"/>
    <property type="match status" value="7"/>
</dbReference>
<dbReference type="EMBL" id="CP093313">
    <property type="protein sequence ID" value="UWZ84920.1"/>
    <property type="molecule type" value="Genomic_DNA"/>
</dbReference>
<dbReference type="InterPro" id="IPR015919">
    <property type="entry name" value="Cadherin-like_sf"/>
</dbReference>
<sequence length="1331" mass="135062">MYSRGSIQFSTGHTTYVFDKVGHTLGFAILTLLILSGCGGGDGSPSSTPPSNLVYPQTSIKATVGVDIAPNAPTVAGTVTSYSVSPSLPPGIAISASTGVISGTPTGANSKTTYTITASNSSGSTSASISIEVVLAPPSNLVYPETSIKATVGVALAPDTPTVAGTVTSYSVSPSLPPGIAISASTGVISGTPTAASTKTTYTITASNSTGSTSASISIEVVLAPPSNLVYPETSIKATVGAAISPNTPTVTGTVTNYSVSPSLPAGIAISASTGVISGTPTAASSKTTYTITASNSSGSTSASISIEVVLAPPSNLVYPETSIKATVGAAISPNTPTVKGTVSSYSVSPALPAGIAISASTGVISGTPIAPSPKTTYTITASNSSGSTTASLSIEVVLAPPSNLVYAETSVKATVGFAIQGVVPTVIGTVTGYSVSPSLPAGIGIDSKTGVIFGTPTAESPKATYTVTASNSSGSTTASISIEVLLVPPSNLVYFQTSILATVGVAIAPETPSVTGTVTKYAVAPALPPGIVINTSTGVISGSPTVSSSKTTYTITASNSGGSTTASISIEVSGSAPPSHLVYPHTSINATIGMAITPDSPAVVGTVTNFSVLPALPTGIVMDSSTGVISGTPTAASGLTTYTVTAANDGGSTYALIDIVVFSTPTTAILDLGHGRDDGVQFIRVAANRLLTSDGKRWILWDYSATTMIASGYGTCCWVDGQPPHIIHSDIQLAGPLVAVPNYSGTKRIVQLFSSVDGSLLGILPSPGWFRVAPDGSYVSTGSSSGLAVWSPSGALMFSRSGNYATANVFAAPGQVEVALGPAGDSVIETISVPDGTSSVSPSFIGTFHSWFLDGGRFLTTDGHDVRVYSNGAVLQGLTWLYSVDSLTGQGNWLWVVDHELGNDAVLIYPIGSSNGSASAAYDVPWQGKVISDGSVIIIFPHYGADQIQLVDLSGARPTETTYPLPATVSGGASSISAFGASSASQWILGTNYGVVLDGTNASTKPRYFGYGAALSVAGSPNRMAVATSIGKILTFDQTGEPEGSIDYGGEKVALSSDGSIMAALAGTSAHERSLNIYSLPALTTLYTIPYSTYSIDFSLAASGQDLALLLATAGEYSREETDISGFPVLWSDHGTTALALSPDGTRIAAPNVSVDPCGDGWWPTPTTDIYANGVLSGSFSGISVGWIDNDHLLAVDFGQVGDRVQITQTSIYDSTGKAITSFPLSSIPPLLSDNAAIDSANNIVYELWGNTIYSLTDGSPVWQGPDRHNQYPSPGSIAGPNAMYEYANRIYVSTINRGAPGPFRTHTGIRTVDIKPRCLVRMVGRPGRE</sequence>
<gene>
    <name evidence="1" type="ORF">MOP44_03025</name>
</gene>
<dbReference type="SUPFAM" id="SSF75011">
    <property type="entry name" value="3-carboxy-cis,cis-mucoante lactonizing enzyme"/>
    <property type="match status" value="1"/>
</dbReference>
<dbReference type="GO" id="GO:0016020">
    <property type="term" value="C:membrane"/>
    <property type="evidence" value="ECO:0007669"/>
    <property type="project" value="InterPro"/>
</dbReference>
<dbReference type="SUPFAM" id="SSF49313">
    <property type="entry name" value="Cadherin-like"/>
    <property type="match status" value="7"/>
</dbReference>
<dbReference type="GO" id="GO:0005509">
    <property type="term" value="F:calcium ion binding"/>
    <property type="evidence" value="ECO:0007669"/>
    <property type="project" value="InterPro"/>
</dbReference>
<dbReference type="KEGG" id="orp:MOP44_03025"/>
<reference evidence="1" key="1">
    <citation type="submission" date="2021-04" db="EMBL/GenBank/DDBJ databases">
        <title>Phylogenetic analysis of Acidobacteriaceae.</title>
        <authorList>
            <person name="Qiu L."/>
            <person name="Zhang Q."/>
        </authorList>
    </citation>
    <scope>NUCLEOTIDE SEQUENCE</scope>
    <source>
        <strain evidence="1">DSM 25168</strain>
    </source>
</reference>